<dbReference type="EC" id="2.3.1.199" evidence="10"/>
<dbReference type="HOGENOM" id="CLU_048483_0_2_1"/>
<dbReference type="GO" id="GO:0034626">
    <property type="term" value="P:fatty acid elongation, polyunsaturated fatty acid"/>
    <property type="evidence" value="ECO:0007669"/>
    <property type="project" value="TreeGrafter"/>
</dbReference>
<evidence type="ECO:0000256" key="1">
    <source>
        <dbReference type="ARBA" id="ARBA00004141"/>
    </source>
</evidence>
<dbReference type="Proteomes" id="UP000001070">
    <property type="component" value="Unassembled WGS sequence"/>
</dbReference>
<reference evidence="11 12" key="1">
    <citation type="journal article" date="2007" name="Nature">
        <title>Evolution of genes and genomes on the Drosophila phylogeny.</title>
        <authorList>
            <consortium name="Drosophila 12 Genomes Consortium"/>
            <person name="Clark A.G."/>
            <person name="Eisen M.B."/>
            <person name="Smith D.R."/>
            <person name="Bergman C.M."/>
            <person name="Oliver B."/>
            <person name="Markow T.A."/>
            <person name="Kaufman T.C."/>
            <person name="Kellis M."/>
            <person name="Gelbart W."/>
            <person name="Iyer V.N."/>
            <person name="Pollard D.A."/>
            <person name="Sackton T.B."/>
            <person name="Larracuente A.M."/>
            <person name="Singh N.D."/>
            <person name="Abad J.P."/>
            <person name="Abt D.N."/>
            <person name="Adryan B."/>
            <person name="Aguade M."/>
            <person name="Akashi H."/>
            <person name="Anderson W.W."/>
            <person name="Aquadro C.F."/>
            <person name="Ardell D.H."/>
            <person name="Arguello R."/>
            <person name="Artieri C.G."/>
            <person name="Barbash D.A."/>
            <person name="Barker D."/>
            <person name="Barsanti P."/>
            <person name="Batterham P."/>
            <person name="Batzoglou S."/>
            <person name="Begun D."/>
            <person name="Bhutkar A."/>
            <person name="Blanco E."/>
            <person name="Bosak S.A."/>
            <person name="Bradley R.K."/>
            <person name="Brand A.D."/>
            <person name="Brent M.R."/>
            <person name="Brooks A.N."/>
            <person name="Brown R.H."/>
            <person name="Butlin R.K."/>
            <person name="Caggese C."/>
            <person name="Calvi B.R."/>
            <person name="Bernardo de Carvalho A."/>
            <person name="Caspi A."/>
            <person name="Castrezana S."/>
            <person name="Celniker S.E."/>
            <person name="Chang J.L."/>
            <person name="Chapple C."/>
            <person name="Chatterji S."/>
            <person name="Chinwalla A."/>
            <person name="Civetta A."/>
            <person name="Clifton S.W."/>
            <person name="Comeron J.M."/>
            <person name="Costello J.C."/>
            <person name="Coyne J.A."/>
            <person name="Daub J."/>
            <person name="David R.G."/>
            <person name="Delcher A.L."/>
            <person name="Delehaunty K."/>
            <person name="Do C.B."/>
            <person name="Ebling H."/>
            <person name="Edwards K."/>
            <person name="Eickbush T."/>
            <person name="Evans J.D."/>
            <person name="Filipski A."/>
            <person name="Findeiss S."/>
            <person name="Freyhult E."/>
            <person name="Fulton L."/>
            <person name="Fulton R."/>
            <person name="Garcia A.C."/>
            <person name="Gardiner A."/>
            <person name="Garfield D.A."/>
            <person name="Garvin B.E."/>
            <person name="Gibson G."/>
            <person name="Gilbert D."/>
            <person name="Gnerre S."/>
            <person name="Godfrey J."/>
            <person name="Good R."/>
            <person name="Gotea V."/>
            <person name="Gravely B."/>
            <person name="Greenberg A.J."/>
            <person name="Griffiths-Jones S."/>
            <person name="Gross S."/>
            <person name="Guigo R."/>
            <person name="Gustafson E.A."/>
            <person name="Haerty W."/>
            <person name="Hahn M.W."/>
            <person name="Halligan D.L."/>
            <person name="Halpern A.L."/>
            <person name="Halter G.M."/>
            <person name="Han M.V."/>
            <person name="Heger A."/>
            <person name="Hillier L."/>
            <person name="Hinrichs A.S."/>
            <person name="Holmes I."/>
            <person name="Hoskins R.A."/>
            <person name="Hubisz M.J."/>
            <person name="Hultmark D."/>
            <person name="Huntley M.A."/>
            <person name="Jaffe D.B."/>
            <person name="Jagadeeshan S."/>
            <person name="Jeck W.R."/>
            <person name="Johnson J."/>
            <person name="Jones C.D."/>
            <person name="Jordan W.C."/>
            <person name="Karpen G.H."/>
            <person name="Kataoka E."/>
            <person name="Keightley P.D."/>
            <person name="Kheradpour P."/>
            <person name="Kirkness E.F."/>
            <person name="Koerich L.B."/>
            <person name="Kristiansen K."/>
            <person name="Kudrna D."/>
            <person name="Kulathinal R.J."/>
            <person name="Kumar S."/>
            <person name="Kwok R."/>
            <person name="Lander E."/>
            <person name="Langley C.H."/>
            <person name="Lapoint R."/>
            <person name="Lazzaro B.P."/>
            <person name="Lee S.J."/>
            <person name="Levesque L."/>
            <person name="Li R."/>
            <person name="Lin C.F."/>
            <person name="Lin M.F."/>
            <person name="Lindblad-Toh K."/>
            <person name="Llopart A."/>
            <person name="Long M."/>
            <person name="Low L."/>
            <person name="Lozovsky E."/>
            <person name="Lu J."/>
            <person name="Luo M."/>
            <person name="Machado C.A."/>
            <person name="Makalowski W."/>
            <person name="Marzo M."/>
            <person name="Matsuda M."/>
            <person name="Matzkin L."/>
            <person name="McAllister B."/>
            <person name="McBride C.S."/>
            <person name="McKernan B."/>
            <person name="McKernan K."/>
            <person name="Mendez-Lago M."/>
            <person name="Minx P."/>
            <person name="Mollenhauer M.U."/>
            <person name="Montooth K."/>
            <person name="Mount S.M."/>
            <person name="Mu X."/>
            <person name="Myers E."/>
            <person name="Negre B."/>
            <person name="Newfeld S."/>
            <person name="Nielsen R."/>
            <person name="Noor M.A."/>
            <person name="O'Grady P."/>
            <person name="Pachter L."/>
            <person name="Papaceit M."/>
            <person name="Parisi M.J."/>
            <person name="Parisi M."/>
            <person name="Parts L."/>
            <person name="Pedersen J.S."/>
            <person name="Pesole G."/>
            <person name="Phillippy A.M."/>
            <person name="Ponting C.P."/>
            <person name="Pop M."/>
            <person name="Porcelli D."/>
            <person name="Powell J.R."/>
            <person name="Prohaska S."/>
            <person name="Pruitt K."/>
            <person name="Puig M."/>
            <person name="Quesneville H."/>
            <person name="Ram K.R."/>
            <person name="Rand D."/>
            <person name="Rasmussen M.D."/>
            <person name="Reed L.K."/>
            <person name="Reenan R."/>
            <person name="Reily A."/>
            <person name="Remington K.A."/>
            <person name="Rieger T.T."/>
            <person name="Ritchie M.G."/>
            <person name="Robin C."/>
            <person name="Rogers Y.H."/>
            <person name="Rohde C."/>
            <person name="Rozas J."/>
            <person name="Rubenfield M.J."/>
            <person name="Ruiz A."/>
            <person name="Russo S."/>
            <person name="Salzberg S.L."/>
            <person name="Sanchez-Gracia A."/>
            <person name="Saranga D.J."/>
            <person name="Sato H."/>
            <person name="Schaeffer S.W."/>
            <person name="Schatz M.C."/>
            <person name="Schlenke T."/>
            <person name="Schwartz R."/>
            <person name="Segarra C."/>
            <person name="Singh R.S."/>
            <person name="Sirot L."/>
            <person name="Sirota M."/>
            <person name="Sisneros N.B."/>
            <person name="Smith C.D."/>
            <person name="Smith T.F."/>
            <person name="Spieth J."/>
            <person name="Stage D.E."/>
            <person name="Stark A."/>
            <person name="Stephan W."/>
            <person name="Strausberg R.L."/>
            <person name="Strempel S."/>
            <person name="Sturgill D."/>
            <person name="Sutton G."/>
            <person name="Sutton G.G."/>
            <person name="Tao W."/>
            <person name="Teichmann S."/>
            <person name="Tobari Y.N."/>
            <person name="Tomimura Y."/>
            <person name="Tsolas J.M."/>
            <person name="Valente V.L."/>
            <person name="Venter E."/>
            <person name="Venter J.C."/>
            <person name="Vicario S."/>
            <person name="Vieira F.G."/>
            <person name="Vilella A.J."/>
            <person name="Villasante A."/>
            <person name="Walenz B."/>
            <person name="Wang J."/>
            <person name="Wasserman M."/>
            <person name="Watts T."/>
            <person name="Wilson D."/>
            <person name="Wilson R.K."/>
            <person name="Wing R.A."/>
            <person name="Wolfner M.F."/>
            <person name="Wong A."/>
            <person name="Wong G.K."/>
            <person name="Wu C.I."/>
            <person name="Wu G."/>
            <person name="Yamamoto D."/>
            <person name="Yang H.P."/>
            <person name="Yang S.P."/>
            <person name="Yorke J.A."/>
            <person name="Yoshida K."/>
            <person name="Zdobnov E."/>
            <person name="Zhang P."/>
            <person name="Zhang Y."/>
            <person name="Zimin A.V."/>
            <person name="Baldwin J."/>
            <person name="Abdouelleil A."/>
            <person name="Abdulkadir J."/>
            <person name="Abebe A."/>
            <person name="Abera B."/>
            <person name="Abreu J."/>
            <person name="Acer S.C."/>
            <person name="Aftuck L."/>
            <person name="Alexander A."/>
            <person name="An P."/>
            <person name="Anderson E."/>
            <person name="Anderson S."/>
            <person name="Arachi H."/>
            <person name="Azer M."/>
            <person name="Bachantsang P."/>
            <person name="Barry A."/>
            <person name="Bayul T."/>
            <person name="Berlin A."/>
            <person name="Bessette D."/>
            <person name="Bloom T."/>
            <person name="Blye J."/>
            <person name="Boguslavskiy L."/>
            <person name="Bonnet C."/>
            <person name="Boukhgalter B."/>
            <person name="Bourzgui I."/>
            <person name="Brown A."/>
            <person name="Cahill P."/>
            <person name="Channer S."/>
            <person name="Cheshatsang Y."/>
            <person name="Chuda L."/>
            <person name="Citroen M."/>
            <person name="Collymore A."/>
            <person name="Cooke P."/>
            <person name="Costello M."/>
            <person name="D'Aco K."/>
            <person name="Daza R."/>
            <person name="De Haan G."/>
            <person name="DeGray S."/>
            <person name="DeMaso C."/>
            <person name="Dhargay N."/>
            <person name="Dooley K."/>
            <person name="Dooley E."/>
            <person name="Doricent M."/>
            <person name="Dorje P."/>
            <person name="Dorjee K."/>
            <person name="Dupes A."/>
            <person name="Elong R."/>
            <person name="Falk J."/>
            <person name="Farina A."/>
            <person name="Faro S."/>
            <person name="Ferguson D."/>
            <person name="Fisher S."/>
            <person name="Foley C.D."/>
            <person name="Franke A."/>
            <person name="Friedrich D."/>
            <person name="Gadbois L."/>
            <person name="Gearin G."/>
            <person name="Gearin C.R."/>
            <person name="Giannoukos G."/>
            <person name="Goode T."/>
            <person name="Graham J."/>
            <person name="Grandbois E."/>
            <person name="Grewal S."/>
            <person name="Gyaltsen K."/>
            <person name="Hafez N."/>
            <person name="Hagos B."/>
            <person name="Hall J."/>
            <person name="Henson C."/>
            <person name="Hollinger A."/>
            <person name="Honan T."/>
            <person name="Huard M.D."/>
            <person name="Hughes L."/>
            <person name="Hurhula B."/>
            <person name="Husby M.E."/>
            <person name="Kamat A."/>
            <person name="Kanga B."/>
            <person name="Kashin S."/>
            <person name="Khazanovich D."/>
            <person name="Kisner P."/>
            <person name="Lance K."/>
            <person name="Lara M."/>
            <person name="Lee W."/>
            <person name="Lennon N."/>
            <person name="Letendre F."/>
            <person name="LeVine R."/>
            <person name="Lipovsky A."/>
            <person name="Liu X."/>
            <person name="Liu J."/>
            <person name="Liu S."/>
            <person name="Lokyitsang T."/>
            <person name="Lokyitsang Y."/>
            <person name="Lubonja R."/>
            <person name="Lui A."/>
            <person name="MacDonald P."/>
            <person name="Magnisalis V."/>
            <person name="Maru K."/>
            <person name="Matthews C."/>
            <person name="McCusker W."/>
            <person name="McDonough S."/>
            <person name="Mehta T."/>
            <person name="Meldrim J."/>
            <person name="Meneus L."/>
            <person name="Mihai O."/>
            <person name="Mihalev A."/>
            <person name="Mihova T."/>
            <person name="Mittelman R."/>
            <person name="Mlenga V."/>
            <person name="Montmayeur A."/>
            <person name="Mulrain L."/>
            <person name="Navidi A."/>
            <person name="Naylor J."/>
            <person name="Negash T."/>
            <person name="Nguyen T."/>
            <person name="Nguyen N."/>
            <person name="Nicol R."/>
            <person name="Norbu C."/>
            <person name="Norbu N."/>
            <person name="Novod N."/>
            <person name="O'Neill B."/>
            <person name="Osman S."/>
            <person name="Markiewicz E."/>
            <person name="Oyono O.L."/>
            <person name="Patti C."/>
            <person name="Phunkhang P."/>
            <person name="Pierre F."/>
            <person name="Priest M."/>
            <person name="Raghuraman S."/>
            <person name="Rege F."/>
            <person name="Reyes R."/>
            <person name="Rise C."/>
            <person name="Rogov P."/>
            <person name="Ross K."/>
            <person name="Ryan E."/>
            <person name="Settipalli S."/>
            <person name="Shea T."/>
            <person name="Sherpa N."/>
            <person name="Shi L."/>
            <person name="Shih D."/>
            <person name="Sparrow T."/>
            <person name="Spaulding J."/>
            <person name="Stalker J."/>
            <person name="Stange-Thomann N."/>
            <person name="Stavropoulos S."/>
            <person name="Stone C."/>
            <person name="Strader C."/>
            <person name="Tesfaye S."/>
            <person name="Thomson T."/>
            <person name="Thoulutsang Y."/>
            <person name="Thoulutsang D."/>
            <person name="Topham K."/>
            <person name="Topping I."/>
            <person name="Tsamla T."/>
            <person name="Vassiliev H."/>
            <person name="Vo A."/>
            <person name="Wangchuk T."/>
            <person name="Wangdi T."/>
            <person name="Weiand M."/>
            <person name="Wilkinson J."/>
            <person name="Wilson A."/>
            <person name="Yadav S."/>
            <person name="Young G."/>
            <person name="Yu Q."/>
            <person name="Zembek L."/>
            <person name="Zhong D."/>
            <person name="Zimmer A."/>
            <person name="Zwirko Z."/>
            <person name="Jaffe D.B."/>
            <person name="Alvarez P."/>
            <person name="Brockman W."/>
            <person name="Butler J."/>
            <person name="Chin C."/>
            <person name="Gnerre S."/>
            <person name="Grabherr M."/>
            <person name="Kleber M."/>
            <person name="Mauceli E."/>
            <person name="MacCallum I."/>
        </authorList>
    </citation>
    <scope>NUCLEOTIDE SEQUENCE [LARGE SCALE GENOMIC DNA]</scope>
    <source>
        <strain evidence="12">Tucson 15287-2541.00</strain>
    </source>
</reference>
<dbReference type="InterPro" id="IPR002076">
    <property type="entry name" value="ELO_fam"/>
</dbReference>
<name>B4J9Z5_DROGR</name>
<dbReference type="OMA" id="YYFVAAV"/>
<evidence type="ECO:0000256" key="10">
    <source>
        <dbReference type="RuleBase" id="RU361115"/>
    </source>
</evidence>
<evidence type="ECO:0000313" key="11">
    <source>
        <dbReference type="EMBL" id="EDW02582.1"/>
    </source>
</evidence>
<evidence type="ECO:0000256" key="4">
    <source>
        <dbReference type="ARBA" id="ARBA00022692"/>
    </source>
</evidence>
<keyword evidence="4 10" id="KW-0812">Transmembrane</keyword>
<dbReference type="AlphaFoldDB" id="B4J9Z5"/>
<feature type="transmembrane region" description="Helical" evidence="10">
    <location>
        <begin position="161"/>
        <end position="182"/>
    </location>
</feature>
<feature type="non-terminal residue" evidence="11">
    <location>
        <position position="1"/>
    </location>
</feature>
<dbReference type="OrthoDB" id="434092at2759"/>
<dbReference type="GO" id="GO:0030148">
    <property type="term" value="P:sphingolipid biosynthetic process"/>
    <property type="evidence" value="ECO:0007669"/>
    <property type="project" value="TreeGrafter"/>
</dbReference>
<dbReference type="Pfam" id="PF01151">
    <property type="entry name" value="ELO"/>
    <property type="match status" value="2"/>
</dbReference>
<evidence type="ECO:0000256" key="2">
    <source>
        <dbReference type="ARBA" id="ARBA00022516"/>
    </source>
</evidence>
<dbReference type="InParanoid" id="B4J9Z5"/>
<keyword evidence="7 10" id="KW-0443">Lipid metabolism</keyword>
<dbReference type="PANTHER" id="PTHR11157">
    <property type="entry name" value="FATTY ACID ACYL TRANSFERASE-RELATED"/>
    <property type="match status" value="1"/>
</dbReference>
<dbReference type="EMBL" id="CH916367">
    <property type="protein sequence ID" value="EDW02582.1"/>
    <property type="molecule type" value="Genomic_DNA"/>
</dbReference>
<keyword evidence="9 10" id="KW-0275">Fatty acid biosynthesis</keyword>
<feature type="transmembrane region" description="Helical" evidence="10">
    <location>
        <begin position="189"/>
        <end position="208"/>
    </location>
</feature>
<accession>B4J9Z5</accession>
<dbReference type="FunCoup" id="B4J9Z5">
    <property type="interactions" value="6"/>
</dbReference>
<keyword evidence="5 10" id="KW-0276">Fatty acid metabolism</keyword>
<proteinExistence type="inferred from homology"/>
<dbReference type="GO" id="GO:0042761">
    <property type="term" value="P:very long-chain fatty acid biosynthetic process"/>
    <property type="evidence" value="ECO:0007669"/>
    <property type="project" value="TreeGrafter"/>
</dbReference>
<organism evidence="12">
    <name type="scientific">Drosophila grimshawi</name>
    <name type="common">Hawaiian fruit fly</name>
    <name type="synonym">Idiomyia grimshawi</name>
    <dbReference type="NCBI Taxonomy" id="7222"/>
    <lineage>
        <taxon>Eukaryota</taxon>
        <taxon>Metazoa</taxon>
        <taxon>Ecdysozoa</taxon>
        <taxon>Arthropoda</taxon>
        <taxon>Hexapoda</taxon>
        <taxon>Insecta</taxon>
        <taxon>Pterygota</taxon>
        <taxon>Neoptera</taxon>
        <taxon>Endopterygota</taxon>
        <taxon>Diptera</taxon>
        <taxon>Brachycera</taxon>
        <taxon>Muscomorpha</taxon>
        <taxon>Ephydroidea</taxon>
        <taxon>Drosophilidae</taxon>
        <taxon>Drosophila</taxon>
        <taxon>Hawaiian Drosophila</taxon>
    </lineage>
</organism>
<evidence type="ECO:0000256" key="3">
    <source>
        <dbReference type="ARBA" id="ARBA00022679"/>
    </source>
</evidence>
<dbReference type="eggNOG" id="KOG3071">
    <property type="taxonomic scope" value="Eukaryota"/>
</dbReference>
<dbReference type="GO" id="GO:0034625">
    <property type="term" value="P:fatty acid elongation, monounsaturated fatty acid"/>
    <property type="evidence" value="ECO:0007669"/>
    <property type="project" value="TreeGrafter"/>
</dbReference>
<evidence type="ECO:0000256" key="9">
    <source>
        <dbReference type="ARBA" id="ARBA00023160"/>
    </source>
</evidence>
<dbReference type="STRING" id="7222.B4J9Z5"/>
<dbReference type="GO" id="GO:0019367">
    <property type="term" value="P:fatty acid elongation, saturated fatty acid"/>
    <property type="evidence" value="ECO:0007669"/>
    <property type="project" value="TreeGrafter"/>
</dbReference>
<keyword evidence="2 10" id="KW-0444">Lipid biosynthesis</keyword>
<comment type="similarity">
    <text evidence="10">Belongs to the ELO family.</text>
</comment>
<comment type="subcellular location">
    <subcellularLocation>
        <location evidence="1">Membrane</location>
        <topology evidence="1">Multi-pass membrane protein</topology>
    </subcellularLocation>
</comment>
<feature type="transmembrane region" description="Helical" evidence="10">
    <location>
        <begin position="94"/>
        <end position="112"/>
    </location>
</feature>
<keyword evidence="12" id="KW-1185">Reference proteome</keyword>
<feature type="transmembrane region" description="Helical" evidence="10">
    <location>
        <begin position="124"/>
        <end position="141"/>
    </location>
</feature>
<gene>
    <name evidence="11" type="primary">Dgri\GH22079</name>
    <name evidence="11" type="ORF">Dgri_GH22079</name>
</gene>
<protein>
    <recommendedName>
        <fullName evidence="10">Elongation of very long chain fatty acids protein</fullName>
        <ecNumber evidence="10">2.3.1.199</ecNumber>
    </recommendedName>
    <alternativeName>
        <fullName evidence="10">Very-long-chain 3-oxoacyl-CoA synthase</fullName>
    </alternativeName>
</protein>
<dbReference type="GO" id="GO:0005789">
    <property type="term" value="C:endoplasmic reticulum membrane"/>
    <property type="evidence" value="ECO:0007669"/>
    <property type="project" value="TreeGrafter"/>
</dbReference>
<keyword evidence="6 10" id="KW-1133">Transmembrane helix</keyword>
<evidence type="ECO:0000313" key="12">
    <source>
        <dbReference type="Proteomes" id="UP000001070"/>
    </source>
</evidence>
<dbReference type="PhylomeDB" id="B4J9Z5"/>
<feature type="transmembrane region" description="Helical" evidence="10">
    <location>
        <begin position="6"/>
        <end position="28"/>
    </location>
</feature>
<keyword evidence="3 10" id="KW-0808">Transferase</keyword>
<comment type="catalytic activity">
    <reaction evidence="10">
        <text>a very-long-chain acyl-CoA + malonyl-CoA + H(+) = a very-long-chain 3-oxoacyl-CoA + CO2 + CoA</text>
        <dbReference type="Rhea" id="RHEA:32727"/>
        <dbReference type="ChEBI" id="CHEBI:15378"/>
        <dbReference type="ChEBI" id="CHEBI:16526"/>
        <dbReference type="ChEBI" id="CHEBI:57287"/>
        <dbReference type="ChEBI" id="CHEBI:57384"/>
        <dbReference type="ChEBI" id="CHEBI:90725"/>
        <dbReference type="ChEBI" id="CHEBI:90736"/>
        <dbReference type="EC" id="2.3.1.199"/>
    </reaction>
</comment>
<evidence type="ECO:0000256" key="8">
    <source>
        <dbReference type="ARBA" id="ARBA00023136"/>
    </source>
</evidence>
<evidence type="ECO:0000256" key="5">
    <source>
        <dbReference type="ARBA" id="ARBA00022832"/>
    </source>
</evidence>
<dbReference type="GO" id="GO:0009922">
    <property type="term" value="F:fatty acid elongase activity"/>
    <property type="evidence" value="ECO:0007669"/>
    <property type="project" value="UniProtKB-EC"/>
</dbReference>
<sequence>TNHPEIMATPWFMFAVLGIYLFAITKLLPEVMEFRKPFELKKLIIVHNIVQVVSCIYVVHEILHITEGLIIYFWKCSILEQTPQRMKRHFSLAYFLFWLKISELMETIIFVLRRKQNQVTKLHIFHHISTVTLIYMLINHNETNVADKSIVRALMPVKKSITVMQMVQFTIMLIHSMLVLMNCGVDTKVFIYFICVIVLMFYGFYDFYKNTYNSSKRSKSDQSLAEQ</sequence>
<evidence type="ECO:0000256" key="7">
    <source>
        <dbReference type="ARBA" id="ARBA00023098"/>
    </source>
</evidence>
<evidence type="ECO:0000256" key="6">
    <source>
        <dbReference type="ARBA" id="ARBA00022989"/>
    </source>
</evidence>
<dbReference type="PANTHER" id="PTHR11157:SF164">
    <property type="entry name" value="ELONGATION OF VERY LONG CHAIN FATTY ACIDS PROTEIN"/>
    <property type="match status" value="1"/>
</dbReference>
<keyword evidence="8 10" id="KW-0472">Membrane</keyword>